<accession>A0A816IRA0</accession>
<dbReference type="AlphaFoldDB" id="A0A816IRA0"/>
<gene>
    <name evidence="1" type="ORF">DARMORV10_C09P26390.1</name>
</gene>
<proteinExistence type="predicted"/>
<sequence>MANSFILLANLKAGHCFNTAEVRLLRDVFPCACVSKKWREITQDNSGKITFPSCSEMPGLRDFSNQCLIKRNKRHQLFS</sequence>
<name>A0A816IRA0_BRANA</name>
<reference evidence="1" key="1">
    <citation type="submission" date="2021-01" db="EMBL/GenBank/DDBJ databases">
        <authorList>
            <consortium name="Genoscope - CEA"/>
            <person name="William W."/>
        </authorList>
    </citation>
    <scope>NUCLEOTIDE SEQUENCE</scope>
</reference>
<dbReference type="Proteomes" id="UP001295469">
    <property type="component" value="Chromosome C09"/>
</dbReference>
<evidence type="ECO:0000313" key="1">
    <source>
        <dbReference type="EMBL" id="CAF1731276.1"/>
    </source>
</evidence>
<protein>
    <submittedName>
        <fullName evidence="1">(rape) hypothetical protein</fullName>
    </submittedName>
</protein>
<organism evidence="1">
    <name type="scientific">Brassica napus</name>
    <name type="common">Rape</name>
    <dbReference type="NCBI Taxonomy" id="3708"/>
    <lineage>
        <taxon>Eukaryota</taxon>
        <taxon>Viridiplantae</taxon>
        <taxon>Streptophyta</taxon>
        <taxon>Embryophyta</taxon>
        <taxon>Tracheophyta</taxon>
        <taxon>Spermatophyta</taxon>
        <taxon>Magnoliopsida</taxon>
        <taxon>eudicotyledons</taxon>
        <taxon>Gunneridae</taxon>
        <taxon>Pentapetalae</taxon>
        <taxon>rosids</taxon>
        <taxon>malvids</taxon>
        <taxon>Brassicales</taxon>
        <taxon>Brassicaceae</taxon>
        <taxon>Brassiceae</taxon>
        <taxon>Brassica</taxon>
    </lineage>
</organism>
<dbReference type="EMBL" id="HG994373">
    <property type="protein sequence ID" value="CAF1731276.1"/>
    <property type="molecule type" value="Genomic_DNA"/>
</dbReference>